<evidence type="ECO:0000313" key="2">
    <source>
        <dbReference type="Proteomes" id="UP000012099"/>
    </source>
</evidence>
<protein>
    <submittedName>
        <fullName evidence="1">Uncharacterized protein</fullName>
    </submittedName>
</protein>
<organism evidence="1 2">
    <name type="scientific">Leptospira noguchii str. 2007001578</name>
    <dbReference type="NCBI Taxonomy" id="1049974"/>
    <lineage>
        <taxon>Bacteria</taxon>
        <taxon>Pseudomonadati</taxon>
        <taxon>Spirochaetota</taxon>
        <taxon>Spirochaetia</taxon>
        <taxon>Leptospirales</taxon>
        <taxon>Leptospiraceae</taxon>
        <taxon>Leptospira</taxon>
    </lineage>
</organism>
<dbReference type="EMBL" id="AHMH02000160">
    <property type="protein sequence ID" value="EMM98248.1"/>
    <property type="molecule type" value="Genomic_DNA"/>
</dbReference>
<reference evidence="1 2" key="1">
    <citation type="submission" date="2013-01" db="EMBL/GenBank/DDBJ databases">
        <authorList>
            <person name="Harkins D.M."/>
            <person name="Durkin A.S."/>
            <person name="Brinkac L.M."/>
            <person name="Haft D.H."/>
            <person name="Selengut J.D."/>
            <person name="Sanka R."/>
            <person name="DePew J."/>
            <person name="Purushe J."/>
            <person name="Whelen A.C."/>
            <person name="Vinetz J.M."/>
            <person name="Sutton G.G."/>
            <person name="Nierman W.C."/>
            <person name="Fouts D.E."/>
        </authorList>
    </citation>
    <scope>NUCLEOTIDE SEQUENCE [LARGE SCALE GENOMIC DNA]</scope>
    <source>
        <strain evidence="1 2">2007001578</strain>
    </source>
</reference>
<accession>A0ABP2T1T6</accession>
<sequence>MAIHFSTTLMNITKSYENNIMNLFLKLECRIVYRKNKILQVSNC</sequence>
<comment type="caution">
    <text evidence="1">The sequence shown here is derived from an EMBL/GenBank/DDBJ whole genome shotgun (WGS) entry which is preliminary data.</text>
</comment>
<keyword evidence="2" id="KW-1185">Reference proteome</keyword>
<evidence type="ECO:0000313" key="1">
    <source>
        <dbReference type="EMBL" id="EMM98248.1"/>
    </source>
</evidence>
<proteinExistence type="predicted"/>
<dbReference type="Proteomes" id="UP000012099">
    <property type="component" value="Unassembled WGS sequence"/>
</dbReference>
<gene>
    <name evidence="1" type="ORF">LEP1GSC035_0029</name>
</gene>
<name>A0ABP2T1T6_9LEPT</name>